<dbReference type="Proteomes" id="UP000035704">
    <property type="component" value="Chromosome"/>
</dbReference>
<gene>
    <name evidence="8 9" type="primary">hemL</name>
    <name evidence="9" type="ORF">CACET_c00520</name>
</gene>
<keyword evidence="7 8" id="KW-0627">Porphyrin biosynthesis</keyword>
<dbReference type="PROSITE" id="PS00600">
    <property type="entry name" value="AA_TRANSFER_CLASS_3"/>
    <property type="match status" value="1"/>
</dbReference>
<dbReference type="PANTHER" id="PTHR43713">
    <property type="entry name" value="GLUTAMATE-1-SEMIALDEHYDE 2,1-AMINOMUTASE"/>
    <property type="match status" value="1"/>
</dbReference>
<keyword evidence="10" id="KW-1185">Reference proteome</keyword>
<comment type="pathway">
    <text evidence="3">Porphyrin-containing compound metabolism; protoporphyrin-IX biosynthesis; 5-aminolevulinate from L-glutamyl-tRNA(Glu): step 2/2.</text>
</comment>
<dbReference type="KEGG" id="cace:CACET_c00520"/>
<dbReference type="RefSeq" id="WP_044824574.1">
    <property type="nucleotide sequence ID" value="NZ_CP009687.1"/>
</dbReference>
<dbReference type="GO" id="GO:0008483">
    <property type="term" value="F:transaminase activity"/>
    <property type="evidence" value="ECO:0007669"/>
    <property type="project" value="InterPro"/>
</dbReference>
<dbReference type="HAMAP" id="MF_00375">
    <property type="entry name" value="HemL_aminotrans_3"/>
    <property type="match status" value="1"/>
</dbReference>
<comment type="cofactor">
    <cofactor evidence="2 8">
        <name>pyridoxal 5'-phosphate</name>
        <dbReference type="ChEBI" id="CHEBI:597326"/>
    </cofactor>
</comment>
<evidence type="ECO:0000256" key="3">
    <source>
        <dbReference type="ARBA" id="ARBA00004819"/>
    </source>
</evidence>
<dbReference type="OrthoDB" id="9807885at2"/>
<dbReference type="InterPro" id="IPR049704">
    <property type="entry name" value="Aminotrans_3_PPA_site"/>
</dbReference>
<dbReference type="PANTHER" id="PTHR43713:SF3">
    <property type="entry name" value="GLUTAMATE-1-SEMIALDEHYDE 2,1-AMINOMUTASE 1, CHLOROPLASTIC-RELATED"/>
    <property type="match status" value="1"/>
</dbReference>
<dbReference type="CDD" id="cd00610">
    <property type="entry name" value="OAT_like"/>
    <property type="match status" value="1"/>
</dbReference>
<proteinExistence type="inferred from homology"/>
<dbReference type="Pfam" id="PF00202">
    <property type="entry name" value="Aminotran_3"/>
    <property type="match status" value="1"/>
</dbReference>
<comment type="subcellular location">
    <subcellularLocation>
        <location evidence="8">Cytoplasm</location>
    </subcellularLocation>
</comment>
<evidence type="ECO:0000313" key="10">
    <source>
        <dbReference type="Proteomes" id="UP000035704"/>
    </source>
</evidence>
<comment type="subunit">
    <text evidence="8">Homodimer.</text>
</comment>
<accession>A0A0D8IA65</accession>
<keyword evidence="8" id="KW-0963">Cytoplasm</keyword>
<dbReference type="InterPro" id="IPR005814">
    <property type="entry name" value="Aminotrans_3"/>
</dbReference>
<evidence type="ECO:0000256" key="7">
    <source>
        <dbReference type="ARBA" id="ARBA00023244"/>
    </source>
</evidence>
<evidence type="ECO:0000256" key="5">
    <source>
        <dbReference type="ARBA" id="ARBA00022898"/>
    </source>
</evidence>
<evidence type="ECO:0000313" key="9">
    <source>
        <dbReference type="EMBL" id="AKL93570.1"/>
    </source>
</evidence>
<dbReference type="SUPFAM" id="SSF53383">
    <property type="entry name" value="PLP-dependent transferases"/>
    <property type="match status" value="1"/>
</dbReference>
<evidence type="ECO:0000256" key="6">
    <source>
        <dbReference type="ARBA" id="ARBA00023235"/>
    </source>
</evidence>
<reference evidence="9 10" key="1">
    <citation type="submission" date="2014-10" db="EMBL/GenBank/DDBJ databases">
        <title>Genome sequence of Clostridium aceticum DSM 1496.</title>
        <authorList>
            <person name="Poehlein A."/>
            <person name="Schiel-Bengelsdorf B."/>
            <person name="Gottschalk G."/>
            <person name="Duerre P."/>
            <person name="Daniel R."/>
        </authorList>
    </citation>
    <scope>NUCLEOTIDE SEQUENCE [LARGE SCALE GENOMIC DNA]</scope>
    <source>
        <strain evidence="9 10">DSM 1496</strain>
    </source>
</reference>
<evidence type="ECO:0000256" key="1">
    <source>
        <dbReference type="ARBA" id="ARBA00001579"/>
    </source>
</evidence>
<dbReference type="InterPro" id="IPR015421">
    <property type="entry name" value="PyrdxlP-dep_Trfase_major"/>
</dbReference>
<keyword evidence="5 8" id="KW-0663">Pyridoxal phosphate</keyword>
<name>A0A0D8IA65_9CLOT</name>
<dbReference type="EC" id="5.4.3.8" evidence="8"/>
<evidence type="ECO:0000256" key="8">
    <source>
        <dbReference type="HAMAP-Rule" id="MF_00375"/>
    </source>
</evidence>
<dbReference type="AlphaFoldDB" id="A0A0D8IA65"/>
<evidence type="ECO:0000256" key="2">
    <source>
        <dbReference type="ARBA" id="ARBA00001933"/>
    </source>
</evidence>
<protein>
    <recommendedName>
        <fullName evidence="8">Glutamate-1-semialdehyde 2,1-aminomutase</fullName>
        <shortName evidence="8">GSA</shortName>
        <ecNumber evidence="8">5.4.3.8</ecNumber>
    </recommendedName>
    <alternativeName>
        <fullName evidence="8">Glutamate-1-semialdehyde aminotransferase</fullName>
        <shortName evidence="8">GSA-AT</shortName>
    </alternativeName>
</protein>
<dbReference type="GO" id="GO:0006782">
    <property type="term" value="P:protoporphyrinogen IX biosynthetic process"/>
    <property type="evidence" value="ECO:0007669"/>
    <property type="project" value="UniProtKB-UniRule"/>
</dbReference>
<dbReference type="STRING" id="84022.CACET_c00520"/>
<organism evidence="9 10">
    <name type="scientific">Clostridium aceticum</name>
    <dbReference type="NCBI Taxonomy" id="84022"/>
    <lineage>
        <taxon>Bacteria</taxon>
        <taxon>Bacillati</taxon>
        <taxon>Bacillota</taxon>
        <taxon>Clostridia</taxon>
        <taxon>Eubacteriales</taxon>
        <taxon>Clostridiaceae</taxon>
        <taxon>Clostridium</taxon>
    </lineage>
</organism>
<dbReference type="Gene3D" id="3.90.1150.10">
    <property type="entry name" value="Aspartate Aminotransferase, domain 1"/>
    <property type="match status" value="1"/>
</dbReference>
<dbReference type="Gene3D" id="3.40.640.10">
    <property type="entry name" value="Type I PLP-dependent aspartate aminotransferase-like (Major domain)"/>
    <property type="match status" value="1"/>
</dbReference>
<dbReference type="FunFam" id="3.40.640.10:FF:000021">
    <property type="entry name" value="Glutamate-1-semialdehyde 2,1-aminomutase"/>
    <property type="match status" value="1"/>
</dbReference>
<dbReference type="PATRIC" id="fig|84022.5.peg.3915"/>
<dbReference type="EMBL" id="CP009687">
    <property type="protein sequence ID" value="AKL93570.1"/>
    <property type="molecule type" value="Genomic_DNA"/>
</dbReference>
<dbReference type="UniPathway" id="UPA00251">
    <property type="reaction ID" value="UER00317"/>
</dbReference>
<sequence>MKLEKSTELFQEAKKVMPGGVNSPVRAFSSVQMDPPFIKKGEGTYIYDEDGNQYIDYVGSWGPLILGHCHPEVVKGLKEVVETGTSFGAPTEIEIKTAQLIVESIPSIDMIRMVNSGTEATMTALRLARGYTGRNKIVKFNGNYHGHSDSLLIKAGSGALTHGVPNSPGVPEDVVKNTITAIYNDIENIEEIFKTYGEDIAAVIVEPIAGNMGVVPLTQEFADRLRSITEAYGSLLIFDEVMTGFRVAFEGAQSLYNIKPDLTCYGKIIGGGLPVGAFGGKKEIMSKLSPMGPVYQAGTLSGNPLAMMAGYTTLKILKENPQIYKDLDRRGQILAEGLKSIVEELGMKASFNRVASMLCMFFTDKPVVNFEAALTSDTDKYALYFREMLKRGVYLAPSQFEATFINAAMGDEEIKKTLEAAKEALLEVKRLG</sequence>
<feature type="modified residue" description="N6-(pyridoxal phosphate)lysine" evidence="8">
    <location>
        <position position="267"/>
    </location>
</feature>
<dbReference type="NCBIfam" id="TIGR00713">
    <property type="entry name" value="hemL"/>
    <property type="match status" value="1"/>
</dbReference>
<comment type="catalytic activity">
    <reaction evidence="1 8">
        <text>(S)-4-amino-5-oxopentanoate = 5-aminolevulinate</text>
        <dbReference type="Rhea" id="RHEA:14265"/>
        <dbReference type="ChEBI" id="CHEBI:57501"/>
        <dbReference type="ChEBI" id="CHEBI:356416"/>
        <dbReference type="EC" id="5.4.3.8"/>
    </reaction>
</comment>
<keyword evidence="6 8" id="KW-0413">Isomerase</keyword>
<comment type="similarity">
    <text evidence="4 8">Belongs to the class-III pyridoxal-phosphate-dependent aminotransferase family. HemL subfamily.</text>
</comment>
<dbReference type="InterPro" id="IPR015424">
    <property type="entry name" value="PyrdxlP-dep_Trfase"/>
</dbReference>
<dbReference type="GO" id="GO:0005737">
    <property type="term" value="C:cytoplasm"/>
    <property type="evidence" value="ECO:0007669"/>
    <property type="project" value="UniProtKB-SubCell"/>
</dbReference>
<dbReference type="GO" id="GO:0030170">
    <property type="term" value="F:pyridoxal phosphate binding"/>
    <property type="evidence" value="ECO:0007669"/>
    <property type="project" value="InterPro"/>
</dbReference>
<evidence type="ECO:0000256" key="4">
    <source>
        <dbReference type="ARBA" id="ARBA00008981"/>
    </source>
</evidence>
<dbReference type="NCBIfam" id="NF000818">
    <property type="entry name" value="PRK00062.1"/>
    <property type="match status" value="1"/>
</dbReference>
<dbReference type="GO" id="GO:0042286">
    <property type="term" value="F:glutamate-1-semialdehyde 2,1-aminomutase activity"/>
    <property type="evidence" value="ECO:0007669"/>
    <property type="project" value="UniProtKB-UniRule"/>
</dbReference>
<dbReference type="InterPro" id="IPR015422">
    <property type="entry name" value="PyrdxlP-dep_Trfase_small"/>
</dbReference>
<dbReference type="InterPro" id="IPR004639">
    <property type="entry name" value="4pyrrol_synth_GluAld_NH2Trfase"/>
</dbReference>